<keyword evidence="3" id="KW-1185">Reference proteome</keyword>
<sequence>MAYNWSFHILDWVKDAIADFQHNGVKHISGCMYALLEILAKLRRQLIMDIVLTPFNTKRDDVLKMIFPHLQGRSILKRGKKKEVENPYIAPNTREITRRAEEGKGIGRGKNNEKGK</sequence>
<name>A0ABU6SL27_9FABA</name>
<comment type="caution">
    <text evidence="2">The sequence shown here is derived from an EMBL/GenBank/DDBJ whole genome shotgun (WGS) entry which is preliminary data.</text>
</comment>
<feature type="region of interest" description="Disordered" evidence="1">
    <location>
        <begin position="87"/>
        <end position="116"/>
    </location>
</feature>
<dbReference type="EMBL" id="JASCZI010060956">
    <property type="protein sequence ID" value="MED6136977.1"/>
    <property type="molecule type" value="Genomic_DNA"/>
</dbReference>
<feature type="compositionally biased region" description="Basic and acidic residues" evidence="1">
    <location>
        <begin position="95"/>
        <end position="116"/>
    </location>
</feature>
<proteinExistence type="predicted"/>
<gene>
    <name evidence="2" type="ORF">PIB30_060740</name>
</gene>
<reference evidence="2 3" key="1">
    <citation type="journal article" date="2023" name="Plants (Basel)">
        <title>Bridging the Gap: Combining Genomics and Transcriptomics Approaches to Understand Stylosanthes scabra, an Orphan Legume from the Brazilian Caatinga.</title>
        <authorList>
            <person name="Ferreira-Neto J.R.C."/>
            <person name="da Silva M.D."/>
            <person name="Binneck E."/>
            <person name="de Melo N.F."/>
            <person name="da Silva R.H."/>
            <person name="de Melo A.L.T.M."/>
            <person name="Pandolfi V."/>
            <person name="Bustamante F.O."/>
            <person name="Brasileiro-Vidal A.C."/>
            <person name="Benko-Iseppon A.M."/>
        </authorList>
    </citation>
    <scope>NUCLEOTIDE SEQUENCE [LARGE SCALE GENOMIC DNA]</scope>
    <source>
        <tissue evidence="2">Leaves</tissue>
    </source>
</reference>
<evidence type="ECO:0000313" key="3">
    <source>
        <dbReference type="Proteomes" id="UP001341840"/>
    </source>
</evidence>
<evidence type="ECO:0000313" key="2">
    <source>
        <dbReference type="EMBL" id="MED6136977.1"/>
    </source>
</evidence>
<accession>A0ABU6SL27</accession>
<organism evidence="2 3">
    <name type="scientific">Stylosanthes scabra</name>
    <dbReference type="NCBI Taxonomy" id="79078"/>
    <lineage>
        <taxon>Eukaryota</taxon>
        <taxon>Viridiplantae</taxon>
        <taxon>Streptophyta</taxon>
        <taxon>Embryophyta</taxon>
        <taxon>Tracheophyta</taxon>
        <taxon>Spermatophyta</taxon>
        <taxon>Magnoliopsida</taxon>
        <taxon>eudicotyledons</taxon>
        <taxon>Gunneridae</taxon>
        <taxon>Pentapetalae</taxon>
        <taxon>rosids</taxon>
        <taxon>fabids</taxon>
        <taxon>Fabales</taxon>
        <taxon>Fabaceae</taxon>
        <taxon>Papilionoideae</taxon>
        <taxon>50 kb inversion clade</taxon>
        <taxon>dalbergioids sensu lato</taxon>
        <taxon>Dalbergieae</taxon>
        <taxon>Pterocarpus clade</taxon>
        <taxon>Stylosanthes</taxon>
    </lineage>
</organism>
<evidence type="ECO:0000256" key="1">
    <source>
        <dbReference type="SAM" id="MobiDB-lite"/>
    </source>
</evidence>
<protein>
    <submittedName>
        <fullName evidence="2">Uncharacterized protein</fullName>
    </submittedName>
</protein>
<dbReference type="Proteomes" id="UP001341840">
    <property type="component" value="Unassembled WGS sequence"/>
</dbReference>